<gene>
    <name evidence="11" type="primary">SEC16A</name>
</gene>
<comment type="subunit">
    <text evidence="6">SEC16A and SEC16B are each present in multiple copies in a heteromeric complex.</text>
</comment>
<feature type="compositionally biased region" description="Polar residues" evidence="7">
    <location>
        <begin position="257"/>
        <end position="266"/>
    </location>
</feature>
<dbReference type="RefSeq" id="XP_067165430.1">
    <property type="nucleotide sequence ID" value="XM_067309329.1"/>
</dbReference>
<feature type="compositionally biased region" description="Polar residues" evidence="7">
    <location>
        <begin position="609"/>
        <end position="623"/>
    </location>
</feature>
<feature type="region of interest" description="Disordered" evidence="7">
    <location>
        <begin position="496"/>
        <end position="639"/>
    </location>
</feature>
<keyword evidence="4 6" id="KW-0256">Endoplasmic reticulum</keyword>
<keyword evidence="6" id="KW-0333">Golgi apparatus</keyword>
<feature type="compositionally biased region" description="Low complexity" evidence="7">
    <location>
        <begin position="243"/>
        <end position="256"/>
    </location>
</feature>
<comment type="similarity">
    <text evidence="2 6">Belongs to the SEC16 family.</text>
</comment>
<comment type="subcellular location">
    <subcellularLocation>
        <location evidence="1">Endoplasmic reticulum</location>
    </subcellularLocation>
    <subcellularLocation>
        <location evidence="6">Golgi apparatus membrane</location>
    </subcellularLocation>
</comment>
<evidence type="ECO:0000259" key="9">
    <source>
        <dbReference type="Pfam" id="PF12932"/>
    </source>
</evidence>
<feature type="domain" description="Sec16 central conserved" evidence="9">
    <location>
        <begin position="1536"/>
        <end position="1633"/>
    </location>
</feature>
<feature type="region of interest" description="Disordered" evidence="7">
    <location>
        <begin position="1057"/>
        <end position="1083"/>
    </location>
</feature>
<feature type="compositionally biased region" description="Polar residues" evidence="7">
    <location>
        <begin position="835"/>
        <end position="851"/>
    </location>
</feature>
<keyword evidence="3 6" id="KW-0813">Transport</keyword>
<feature type="compositionally biased region" description="Basic and acidic residues" evidence="7">
    <location>
        <begin position="2188"/>
        <end position="2203"/>
    </location>
</feature>
<evidence type="ECO:0000256" key="3">
    <source>
        <dbReference type="ARBA" id="ARBA00022448"/>
    </source>
</evidence>
<feature type="compositionally biased region" description="Polar residues" evidence="7">
    <location>
        <begin position="1208"/>
        <end position="1218"/>
    </location>
</feature>
<feature type="compositionally biased region" description="Pro residues" evidence="7">
    <location>
        <begin position="2267"/>
        <end position="2278"/>
    </location>
</feature>
<feature type="region of interest" description="Disordered" evidence="7">
    <location>
        <begin position="242"/>
        <end position="266"/>
    </location>
</feature>
<feature type="region of interest" description="Disordered" evidence="7">
    <location>
        <begin position="1286"/>
        <end position="1323"/>
    </location>
</feature>
<feature type="compositionally biased region" description="Low complexity" evidence="7">
    <location>
        <begin position="1237"/>
        <end position="1249"/>
    </location>
</feature>
<dbReference type="PANTHER" id="PTHR13402">
    <property type="entry name" value="RGPR-RELATED"/>
    <property type="match status" value="1"/>
</dbReference>
<protein>
    <recommendedName>
        <fullName evidence="6">Protein transport protein sec16</fullName>
    </recommendedName>
</protein>
<dbReference type="Proteomes" id="UP001652627">
    <property type="component" value="Chromosome 21"/>
</dbReference>
<feature type="compositionally biased region" description="Polar residues" evidence="7">
    <location>
        <begin position="331"/>
        <end position="359"/>
    </location>
</feature>
<organism evidence="10 11">
    <name type="scientific">Apteryx mantelli</name>
    <name type="common">North Island brown kiwi</name>
    <dbReference type="NCBI Taxonomy" id="2696672"/>
    <lineage>
        <taxon>Eukaryota</taxon>
        <taxon>Metazoa</taxon>
        <taxon>Chordata</taxon>
        <taxon>Craniata</taxon>
        <taxon>Vertebrata</taxon>
        <taxon>Euteleostomi</taxon>
        <taxon>Archelosauria</taxon>
        <taxon>Archosauria</taxon>
        <taxon>Dinosauria</taxon>
        <taxon>Saurischia</taxon>
        <taxon>Theropoda</taxon>
        <taxon>Coelurosauria</taxon>
        <taxon>Aves</taxon>
        <taxon>Palaeognathae</taxon>
        <taxon>Apterygiformes</taxon>
        <taxon>Apterygidae</taxon>
        <taxon>Apteryx</taxon>
    </lineage>
</organism>
<dbReference type="InterPro" id="IPR024340">
    <property type="entry name" value="Sec16_CCD"/>
</dbReference>
<feature type="domain" description="Sec16 Sec23-binding" evidence="8">
    <location>
        <begin position="1705"/>
        <end position="1939"/>
    </location>
</feature>
<evidence type="ECO:0000256" key="6">
    <source>
        <dbReference type="RuleBase" id="RU364101"/>
    </source>
</evidence>
<evidence type="ECO:0000313" key="11">
    <source>
        <dbReference type="RefSeq" id="XP_067165430.1"/>
    </source>
</evidence>
<feature type="compositionally biased region" description="Polar residues" evidence="7">
    <location>
        <begin position="55"/>
        <end position="77"/>
    </location>
</feature>
<dbReference type="CDD" id="cd09233">
    <property type="entry name" value="ACE1-Sec16-like"/>
    <property type="match status" value="1"/>
</dbReference>
<dbReference type="Gene3D" id="1.25.40.1030">
    <property type="match status" value="1"/>
</dbReference>
<feature type="compositionally biased region" description="Basic and acidic residues" evidence="7">
    <location>
        <begin position="1416"/>
        <end position="1437"/>
    </location>
</feature>
<feature type="compositionally biased region" description="Low complexity" evidence="7">
    <location>
        <begin position="1439"/>
        <end position="1462"/>
    </location>
</feature>
<feature type="region of interest" description="Disordered" evidence="7">
    <location>
        <begin position="887"/>
        <end position="912"/>
    </location>
</feature>
<feature type="compositionally biased region" description="Polar residues" evidence="7">
    <location>
        <begin position="2425"/>
        <end position="2445"/>
    </location>
</feature>
<feature type="region of interest" description="Disordered" evidence="7">
    <location>
        <begin position="1410"/>
        <end position="1462"/>
    </location>
</feature>
<feature type="compositionally biased region" description="Polar residues" evidence="7">
    <location>
        <begin position="496"/>
        <end position="509"/>
    </location>
</feature>
<feature type="region of interest" description="Disordered" evidence="7">
    <location>
        <begin position="2300"/>
        <end position="2459"/>
    </location>
</feature>
<feature type="compositionally biased region" description="Polar residues" evidence="7">
    <location>
        <begin position="1148"/>
        <end position="1160"/>
    </location>
</feature>
<feature type="compositionally biased region" description="Pro residues" evidence="7">
    <location>
        <begin position="1250"/>
        <end position="1259"/>
    </location>
</feature>
<feature type="compositionally biased region" description="Polar residues" evidence="7">
    <location>
        <begin position="1307"/>
        <end position="1321"/>
    </location>
</feature>
<keyword evidence="10" id="KW-1185">Reference proteome</keyword>
<feature type="compositionally biased region" description="Polar residues" evidence="7">
    <location>
        <begin position="1172"/>
        <end position="1181"/>
    </location>
</feature>
<feature type="compositionally biased region" description="Basic and acidic residues" evidence="7">
    <location>
        <begin position="2225"/>
        <end position="2239"/>
    </location>
</feature>
<dbReference type="InterPro" id="IPR024298">
    <property type="entry name" value="Sec16_Sec23-bd"/>
</dbReference>
<evidence type="ECO:0000256" key="4">
    <source>
        <dbReference type="ARBA" id="ARBA00022824"/>
    </source>
</evidence>
<dbReference type="GeneID" id="106487005"/>
<feature type="compositionally biased region" description="Polar residues" evidence="7">
    <location>
        <begin position="592"/>
        <end position="601"/>
    </location>
</feature>
<feature type="compositionally biased region" description="Low complexity" evidence="7">
    <location>
        <begin position="1112"/>
        <end position="1140"/>
    </location>
</feature>
<name>A0ABM4FKG2_9AVES</name>
<feature type="compositionally biased region" description="Low complexity" evidence="7">
    <location>
        <begin position="2387"/>
        <end position="2405"/>
    </location>
</feature>
<evidence type="ECO:0000313" key="10">
    <source>
        <dbReference type="Proteomes" id="UP001652627"/>
    </source>
</evidence>
<feature type="region of interest" description="Disordered" evidence="7">
    <location>
        <begin position="1"/>
        <end position="24"/>
    </location>
</feature>
<feature type="region of interest" description="Disordered" evidence="7">
    <location>
        <begin position="176"/>
        <end position="210"/>
    </location>
</feature>
<reference evidence="11" key="1">
    <citation type="submission" date="2025-08" db="UniProtKB">
        <authorList>
            <consortium name="RefSeq"/>
        </authorList>
    </citation>
    <scope>IDENTIFICATION</scope>
    <source>
        <tissue evidence="11">Blood</tissue>
    </source>
</reference>
<keyword evidence="6" id="KW-0472">Membrane</keyword>
<evidence type="ECO:0000259" key="8">
    <source>
        <dbReference type="Pfam" id="PF12931"/>
    </source>
</evidence>
<dbReference type="Pfam" id="PF12932">
    <property type="entry name" value="Sec16"/>
    <property type="match status" value="1"/>
</dbReference>
<evidence type="ECO:0000256" key="1">
    <source>
        <dbReference type="ARBA" id="ARBA00004240"/>
    </source>
</evidence>
<evidence type="ECO:0000256" key="2">
    <source>
        <dbReference type="ARBA" id="ARBA00005927"/>
    </source>
</evidence>
<keyword evidence="5 6" id="KW-0931">ER-Golgi transport</keyword>
<evidence type="ECO:0000256" key="5">
    <source>
        <dbReference type="ARBA" id="ARBA00022892"/>
    </source>
</evidence>
<feature type="region of interest" description="Disordered" evidence="7">
    <location>
        <begin position="47"/>
        <end position="99"/>
    </location>
</feature>
<feature type="compositionally biased region" description="Low complexity" evidence="7">
    <location>
        <begin position="1194"/>
        <end position="1207"/>
    </location>
</feature>
<evidence type="ECO:0000256" key="7">
    <source>
        <dbReference type="SAM" id="MobiDB-lite"/>
    </source>
</evidence>
<keyword evidence="6" id="KW-0653">Protein transport</keyword>
<sequence>MQQPPQTVSAGAAAPPPPAGVARNMYWRNSSLSKRANATAAPVQPVTDPFAFGRQTPQGSPLGNPSKGNALAMQSPSPAVFPQPAVMHTSPSHAGDNPHGLPTSLSAPVSQAGINTNTFSNIPASSPPPGYVINSITEVHPNADLGLHGPAVSLHYNTGAALENSFSGHPGMVSTSNKLGGRQDVNREPSDVPSGSTATALFPPPPQQPMSQWRPVQGNLQSPVRNFVPYPEPSSQIDVHNISQSSVSTSHPSPQTNLQQGPVHQGVPQNIMQAPSLVGCEKNGKNSSTGSSHHMNSIQPGNVFRQNMEMTNSWLNQPYQEQFYPQPPLQDSSFVIPTAQENNPPKQSPDMSEASNRPTPTDRDSGTLSMFFKGDEAENEEILSSEKNYMVEKTEFACQPNLGPLYHQPMHPQRVATNVLSQVQTGTGSANEMVQKGMDVQYFPKAISSQQETQTSKHSMFVKDDKTHASGTPGNSGAQYENVENLECIQNQEVLPSEPQNMNASSPAASSDLYRYGSLPGQKLPKNTVVSHAEGGPNLEAPDSLPHPVRPDSVSSNYSNISHRSASSSTRPQEQVGTFIQQESGKPDEESSASFFKQIDSSPLGGDSSELNMSKNYHGNLSQPPTPSPPKPTGVFQTSANSSFEPVRSHGVGIKPAEIDQAKMVVELRENHPNQKNTKKNIAMLAASPGNLEQPPDNLETIFMPQVHPLPHAVTVEAGNMLHSGSGTENIQSVSEKRASTRTQGAVKKCDSPATTLWAHNELPNFGGNVLLAPAAPAVYVPAKQTIEVIQPPEEGLSNQQPNEPGTIAVQLSQDGNISSENLENPPKMGEEEALQSQASSGYASLLSSPPTESLQNQPILIAQPNQSYNLAQPINFSISLSNQLSRNENNQPMKDSGVGDKPAMGPQTSHAGGIISGENVPLPVMQVGSLLVNALPNTNLLNHNLLQSPVNSSDIASNQPANLLMQTPLNLAPDGQMNVNSEGFIPEFASKPGANSSVSPGTNLPSGSASAVVPPVNSVVQANNSTNNSNSKEEAAGVLDFTVSWTLEKSSASNSVQVHNQSLSGGPVYPQQPVGSAGQVGPEMHDKQRFYQQVTKDIQYQAVSDRAVQGAMPSQPQMQATQMQQPSSSGQSSAPPSYQMAAGTKAMQESQQRENQVLSNHPHPMGPKEGNSAQLTTGNDQMDPDKQPVPGQSSGAPTSTAAPTTSHSVMPSVQQDLQRPPLPQTSQDAFGPPQNPYYYYRHPYDAYQPPYPPPYPPADPRTAAHLYYLEDSYGQYDPRYRHYDSNSAAYTEPGSYRYPEPERPSSRASQCSDRPSSRQGYTEDYYTKGGWSDYYSGYYPNSYDYGDPSRWERYSSAYDPRYRDPRSYDQRYWYDAEHSPYQKREAYPYSNRHDRYEDHWRYDPRFAGSFDDEAEPHRDPYGDEFDRRSVHSERSAHSLHSSRSVHSHQSSFSSRSQQSQLYRSNHDLTANAYETTAQAVSLHTDYPYGGYAANFDGQQPFTDYGYTTETGWSAVEQVPLRPSTPEKFSVPHICARFGPGGYLIKVLPNLPSEGQPALVEVHSMETMLQHSPEQEEMRAFPGPLAKDDTHKVDVINFAQNKATQCFQNENLIDKESASLLWDFIVLLCRQNGTVVGTDLAELLLRDHKTVWLPGKSPNEANLIDFTNEALEQVEEESGEAQLSFLTDSLITTIDSLEKETERFRELLLYGRKKDALESAMKHGLWGHALLLASKMDSRTHARVMTRFANSLPINDPLQTVYQLMSGRMPAASMCCGDEKWGDWRPHLAMVLSNLTNNMDLESRTIATMGDTLASKGLLDAAHFCYLMAQVGFGVYTRKTTKLVLIGSNHSLPFFKFATNEAIQRTEAYEYAQSLGTQPGSLPNFQVFKFIYACRLAEMGLAAQAFHYCEVISRTVLKDPHYYSPVLIGQLIQMSSQLRLFDPQIKEKPEQESFIEPSWLVRLRHVDGQIKEGAIAYNADRSTPQQYVCSTPSSELDHASQCDGAGVGHDMGAGTENALLASLLPSMAQQMQSVQLMPSAPQTILDGSAAMIPSADQEAARSVPFYSVGPPPVGPAPGFAPPGFPNQYGAEPSPLYLGSAVPPGGPPQETEPRSEEPANQETGMQRIAPETPSRNTFPDQREEDFYGRMASMGYGRRSRTTSESSVHSVGRERSNSAAKQPSPPPAIPERKETKKEIKNEPAPRKTGANWFRWLMGKGKNEAYLPDDKNKSIVWDEKKQRWVNLDEPEEESKPPPPPPAGFPKAPQTAPPGPGGPPSAPVNIFSRRAAGSRARYVDVLNPSGTKSSAAVPAPSDLFAPLAPMPIPANLFVPNSVPGEPQPLEGSGAAEHAAAANQTSTDPAAAADPEYLNSTILPPGSGLPVSNPDGSQSGELSRSSSMSSLSREVSQHFNQPPTVPPSGGPSAGTVQFYNPSQFAQSPAVTGSSRLGRIGQRKYPTLK</sequence>
<accession>A0ABM4FKG2</accession>
<feature type="compositionally biased region" description="Polar residues" evidence="7">
    <location>
        <begin position="285"/>
        <end position="299"/>
    </location>
</feature>
<feature type="compositionally biased region" description="Polar residues" evidence="7">
    <location>
        <begin position="553"/>
        <end position="584"/>
    </location>
</feature>
<dbReference type="Pfam" id="PF12931">
    <property type="entry name" value="TPR_Sec16"/>
    <property type="match status" value="1"/>
</dbReference>
<feature type="region of interest" description="Disordered" evidence="7">
    <location>
        <begin position="322"/>
        <end position="378"/>
    </location>
</feature>
<feature type="region of interest" description="Disordered" evidence="7">
    <location>
        <begin position="279"/>
        <end position="299"/>
    </location>
</feature>
<proteinExistence type="inferred from homology"/>
<feature type="region of interest" description="Disordered" evidence="7">
    <location>
        <begin position="818"/>
        <end position="851"/>
    </location>
</feature>
<feature type="region of interest" description="Disordered" evidence="7">
    <location>
        <begin position="1107"/>
        <end position="1259"/>
    </location>
</feature>
<comment type="function">
    <text evidence="6">Plays a role in the organization of the endoplasmic reticulum exit sites (ERES), also known as transitional endoplasmic reticulum (tER). Required for secretory cargo traffic from the endoplasmic reticulum to the Golgi apparatus.</text>
</comment>
<feature type="region of interest" description="Disordered" evidence="7">
    <location>
        <begin position="2077"/>
        <end position="2285"/>
    </location>
</feature>
<dbReference type="PANTHER" id="PTHR13402:SF13">
    <property type="entry name" value="PROTEIN TRANSPORT PROTEIN SEC16A"/>
    <property type="match status" value="1"/>
</dbReference>